<evidence type="ECO:0000259" key="3">
    <source>
        <dbReference type="Pfam" id="PF25372"/>
    </source>
</evidence>
<evidence type="ECO:0000313" key="5">
    <source>
        <dbReference type="RefSeq" id="XP_031563603.1"/>
    </source>
</evidence>
<dbReference type="OrthoDB" id="10257471at2759"/>
<dbReference type="InParanoid" id="A0A6P8I6K3"/>
<dbReference type="InterPro" id="IPR001810">
    <property type="entry name" value="F-box_dom"/>
</dbReference>
<dbReference type="Gene3D" id="3.80.10.10">
    <property type="entry name" value="Ribonuclease Inhibitor"/>
    <property type="match status" value="1"/>
</dbReference>
<dbReference type="InterPro" id="IPR050648">
    <property type="entry name" value="F-box_LRR-repeat"/>
</dbReference>
<dbReference type="PANTHER" id="PTHR13382:SF78">
    <property type="entry name" value="F-BOX AND LEUCINE-RICH REPEAT PROTEIN 13"/>
    <property type="match status" value="1"/>
</dbReference>
<feature type="domain" description="F-box" evidence="2">
    <location>
        <begin position="35"/>
        <end position="72"/>
    </location>
</feature>
<dbReference type="CDD" id="cd22126">
    <property type="entry name" value="F-box_FBXL15"/>
    <property type="match status" value="1"/>
</dbReference>
<dbReference type="InterPro" id="IPR032675">
    <property type="entry name" value="LRR_dom_sf"/>
</dbReference>
<dbReference type="InterPro" id="IPR057207">
    <property type="entry name" value="FBXL15_LRR"/>
</dbReference>
<feature type="domain" description="F-box/LRR-repeat protein 15-like leucin rich repeat" evidence="3">
    <location>
        <begin position="160"/>
        <end position="252"/>
    </location>
</feature>
<dbReference type="SMART" id="SM00367">
    <property type="entry name" value="LRR_CC"/>
    <property type="match status" value="6"/>
</dbReference>
<dbReference type="Pfam" id="PF00646">
    <property type="entry name" value="F-box"/>
    <property type="match status" value="1"/>
</dbReference>
<dbReference type="GO" id="GO:0005737">
    <property type="term" value="C:cytoplasm"/>
    <property type="evidence" value="ECO:0007669"/>
    <property type="project" value="TreeGrafter"/>
</dbReference>
<dbReference type="Pfam" id="PF25372">
    <property type="entry name" value="DUF7885"/>
    <property type="match status" value="1"/>
</dbReference>
<evidence type="ECO:0000313" key="4">
    <source>
        <dbReference type="Proteomes" id="UP000515163"/>
    </source>
</evidence>
<keyword evidence="1" id="KW-0833">Ubl conjugation pathway</keyword>
<dbReference type="Proteomes" id="UP000515163">
    <property type="component" value="Unplaced"/>
</dbReference>
<evidence type="ECO:0000259" key="2">
    <source>
        <dbReference type="Pfam" id="PF00646"/>
    </source>
</evidence>
<name>A0A6P8I6K3_ACTTE</name>
<dbReference type="RefSeq" id="XP_031563603.1">
    <property type="nucleotide sequence ID" value="XM_031707743.1"/>
</dbReference>
<dbReference type="InterPro" id="IPR006553">
    <property type="entry name" value="Leu-rich_rpt_Cys-con_subtyp"/>
</dbReference>
<keyword evidence="4" id="KW-1185">Reference proteome</keyword>
<dbReference type="SUPFAM" id="SSF52047">
    <property type="entry name" value="RNI-like"/>
    <property type="match status" value="1"/>
</dbReference>
<dbReference type="PANTHER" id="PTHR13382">
    <property type="entry name" value="MITOCHONDRIAL ATP SYNTHASE COUPLING FACTOR B"/>
    <property type="match status" value="1"/>
</dbReference>
<dbReference type="GeneID" id="116299111"/>
<accession>A0A6P8I6K3</accession>
<organism evidence="4 5">
    <name type="scientific">Actinia tenebrosa</name>
    <name type="common">Australian red waratah sea anemone</name>
    <dbReference type="NCBI Taxonomy" id="6105"/>
    <lineage>
        <taxon>Eukaryota</taxon>
        <taxon>Metazoa</taxon>
        <taxon>Cnidaria</taxon>
        <taxon>Anthozoa</taxon>
        <taxon>Hexacorallia</taxon>
        <taxon>Actiniaria</taxon>
        <taxon>Actiniidae</taxon>
        <taxon>Actinia</taxon>
    </lineage>
</organism>
<dbReference type="AlphaFoldDB" id="A0A6P8I6K3"/>
<gene>
    <name evidence="5" type="primary">LOC116299111</name>
</gene>
<proteinExistence type="predicted"/>
<sequence>MVTLCPEVNYISTYQVKNKMADGSTRKTRSVIFFDLPWEDIIFPHIFNTLSLTQISSCRRVCKTFKDLCDSFFKTCKVLDCFEAKDRLTSKAFDFITLENTSLQRLILKDCKNFVREESLIKVLKRNSKLISLYLSGLSCLTNLILFTIGEHCKNLRAISLSECRWVSSDGVVNLSLCCTDLEFIDLTGCWEVTDYCITSLASFCNKLDYISLNGCYSISDNGLRAISRSCPKLVFLGLKGCWRITDDAIRSIGEYCVALEALEVNDCRDVTEASLARLRLKGVEIDVQKPGRRGVPFLPLHNMRLADPAFPHMPVVNLNI</sequence>
<dbReference type="KEGG" id="aten:116299111"/>
<evidence type="ECO:0000256" key="1">
    <source>
        <dbReference type="ARBA" id="ARBA00022786"/>
    </source>
</evidence>
<reference evidence="5" key="1">
    <citation type="submission" date="2025-08" db="UniProtKB">
        <authorList>
            <consortium name="RefSeq"/>
        </authorList>
    </citation>
    <scope>IDENTIFICATION</scope>
    <source>
        <tissue evidence="5">Tentacle</tissue>
    </source>
</reference>
<protein>
    <submittedName>
        <fullName evidence="5">F-box/LRR-repeat protein 15-like</fullName>
    </submittedName>
</protein>